<evidence type="ECO:0000256" key="2">
    <source>
        <dbReference type="ARBA" id="ARBA00005967"/>
    </source>
</evidence>
<evidence type="ECO:0000256" key="10">
    <source>
        <dbReference type="ARBA" id="ARBA00022723"/>
    </source>
</evidence>
<evidence type="ECO:0000256" key="7">
    <source>
        <dbReference type="ARBA" id="ARBA00022519"/>
    </source>
</evidence>
<keyword evidence="26" id="KW-1185">Reference proteome</keyword>
<dbReference type="Proteomes" id="UP000254601">
    <property type="component" value="Unassembled WGS sequence"/>
</dbReference>
<evidence type="ECO:0000256" key="12">
    <source>
        <dbReference type="ARBA" id="ARBA00022777"/>
    </source>
</evidence>
<comment type="subcellular location">
    <subcellularLocation>
        <location evidence="1 24">Cell inner membrane</location>
        <topology evidence="1 24">Multi-pass membrane protein</topology>
    </subcellularLocation>
</comment>
<protein>
    <recommendedName>
        <fullName evidence="4 24">Diacylglycerol kinase</fullName>
        <ecNumber evidence="3 24">2.7.1.107</ecNumber>
    </recommendedName>
</protein>
<evidence type="ECO:0000256" key="13">
    <source>
        <dbReference type="ARBA" id="ARBA00022840"/>
    </source>
</evidence>
<dbReference type="EMBL" id="UHIC01000001">
    <property type="protein sequence ID" value="SUO95383.1"/>
    <property type="molecule type" value="Genomic_DNA"/>
</dbReference>
<evidence type="ECO:0000313" key="25">
    <source>
        <dbReference type="EMBL" id="SUO95383.1"/>
    </source>
</evidence>
<feature type="binding site" evidence="22">
    <location>
        <begin position="109"/>
        <end position="111"/>
    </location>
    <ligand>
        <name>ATP</name>
        <dbReference type="ChEBI" id="CHEBI:30616"/>
    </ligand>
</feature>
<evidence type="ECO:0000256" key="15">
    <source>
        <dbReference type="ARBA" id="ARBA00022989"/>
    </source>
</evidence>
<dbReference type="Pfam" id="PF01219">
    <property type="entry name" value="DAGK_prokar"/>
    <property type="match status" value="1"/>
</dbReference>
<dbReference type="PROSITE" id="PS01069">
    <property type="entry name" value="DAGK_PROKAR"/>
    <property type="match status" value="1"/>
</dbReference>
<dbReference type="InterPro" id="IPR000829">
    <property type="entry name" value="DAGK"/>
</dbReference>
<keyword evidence="8 24" id="KW-0808">Transferase</keyword>
<keyword evidence="11 22" id="KW-0547">Nucleotide-binding</keyword>
<feature type="binding site" evidence="21">
    <location>
        <position position="93"/>
    </location>
    <ligand>
        <name>substrate</name>
    </ligand>
</feature>
<dbReference type="InterPro" id="IPR033718">
    <property type="entry name" value="DAGK_prok"/>
</dbReference>
<dbReference type="AlphaFoldDB" id="A0A380MTX9"/>
<feature type="binding site" evidence="22">
    <location>
        <begin position="118"/>
        <end position="119"/>
    </location>
    <ligand>
        <name>ATP</name>
        <dbReference type="ChEBI" id="CHEBI:30616"/>
    </ligand>
</feature>
<dbReference type="GO" id="GO:0006654">
    <property type="term" value="P:phosphatidic acid biosynthetic process"/>
    <property type="evidence" value="ECO:0007669"/>
    <property type="project" value="InterPro"/>
</dbReference>
<feature type="binding site" evidence="21">
    <location>
        <position position="34"/>
    </location>
    <ligand>
        <name>substrate</name>
    </ligand>
</feature>
<evidence type="ECO:0000256" key="3">
    <source>
        <dbReference type="ARBA" id="ARBA00012133"/>
    </source>
</evidence>
<evidence type="ECO:0000256" key="19">
    <source>
        <dbReference type="ARBA" id="ARBA00023264"/>
    </source>
</evidence>
<organism evidence="25 26">
    <name type="scientific">Suttonella ornithocola</name>
    <dbReference type="NCBI Taxonomy" id="279832"/>
    <lineage>
        <taxon>Bacteria</taxon>
        <taxon>Pseudomonadati</taxon>
        <taxon>Pseudomonadota</taxon>
        <taxon>Gammaproteobacteria</taxon>
        <taxon>Cardiobacteriales</taxon>
        <taxon>Cardiobacteriaceae</taxon>
        <taxon>Suttonella</taxon>
    </lineage>
</organism>
<dbReference type="CDD" id="cd14264">
    <property type="entry name" value="DAGK_IM"/>
    <property type="match status" value="1"/>
</dbReference>
<proteinExistence type="inferred from homology"/>
<keyword evidence="12 24" id="KW-0418">Kinase</keyword>
<dbReference type="GO" id="GO:0004143">
    <property type="term" value="F:ATP-dependent diacylglycerol kinase activity"/>
    <property type="evidence" value="ECO:0007669"/>
    <property type="project" value="UniProtKB-EC"/>
</dbReference>
<keyword evidence="16 24" id="KW-0443">Lipid metabolism</keyword>
<evidence type="ECO:0000256" key="8">
    <source>
        <dbReference type="ARBA" id="ARBA00022679"/>
    </source>
</evidence>
<comment type="catalytic activity">
    <reaction evidence="24">
        <text>a 1,2-diacyl-sn-glycerol + ATP = a 1,2-diacyl-sn-glycero-3-phosphate + ADP + H(+)</text>
        <dbReference type="Rhea" id="RHEA:10272"/>
        <dbReference type="ChEBI" id="CHEBI:15378"/>
        <dbReference type="ChEBI" id="CHEBI:17815"/>
        <dbReference type="ChEBI" id="CHEBI:30616"/>
        <dbReference type="ChEBI" id="CHEBI:58608"/>
        <dbReference type="ChEBI" id="CHEBI:456216"/>
        <dbReference type="EC" id="2.7.1.107"/>
    </reaction>
</comment>
<dbReference type="GO" id="GO:0046872">
    <property type="term" value="F:metal ion binding"/>
    <property type="evidence" value="ECO:0007669"/>
    <property type="project" value="UniProtKB-KW"/>
</dbReference>
<evidence type="ECO:0000256" key="21">
    <source>
        <dbReference type="PIRSR" id="PIRSR600829-2"/>
    </source>
</evidence>
<dbReference type="Gene3D" id="1.10.287.3610">
    <property type="match status" value="1"/>
</dbReference>
<comment type="cofactor">
    <cofactor evidence="23">
        <name>Mg(2+)</name>
        <dbReference type="ChEBI" id="CHEBI:18420"/>
    </cofactor>
    <text evidence="23">Mn(2+), Zn(2+), Cd(2+) and Co(2+) support activity to lesser extents.</text>
</comment>
<dbReference type="PANTHER" id="PTHR34299:SF1">
    <property type="entry name" value="DIACYLGLYCEROL KINASE"/>
    <property type="match status" value="1"/>
</dbReference>
<keyword evidence="7 24" id="KW-0997">Cell inner membrane</keyword>
<evidence type="ECO:0000256" key="16">
    <source>
        <dbReference type="ARBA" id="ARBA00023098"/>
    </source>
</evidence>
<feature type="binding site" evidence="23">
    <location>
        <position position="100"/>
    </location>
    <ligand>
        <name>a divalent metal cation</name>
        <dbReference type="ChEBI" id="CHEBI:60240"/>
    </ligand>
</feature>
<evidence type="ECO:0000256" key="24">
    <source>
        <dbReference type="RuleBase" id="RU363065"/>
    </source>
</evidence>
<evidence type="ECO:0000256" key="17">
    <source>
        <dbReference type="ARBA" id="ARBA00023136"/>
    </source>
</evidence>
<dbReference type="EC" id="2.7.1.107" evidence="3 24"/>
<evidence type="ECO:0000256" key="23">
    <source>
        <dbReference type="PIRSR" id="PIRSR600829-4"/>
    </source>
</evidence>
<reference evidence="25 26" key="1">
    <citation type="submission" date="2018-06" db="EMBL/GenBank/DDBJ databases">
        <authorList>
            <consortium name="Pathogen Informatics"/>
            <person name="Doyle S."/>
        </authorList>
    </citation>
    <scope>NUCLEOTIDE SEQUENCE [LARGE SCALE GENOMIC DNA]</scope>
    <source>
        <strain evidence="25 26">NCTC13337</strain>
    </source>
</reference>
<comment type="function">
    <text evidence="24">Catalyzes the ATP-dependent phosphorylation of sn-l,2-diacylglycerol (DAG) to phosphatidic acid. Involved in the recycling of diacylglycerol produced as a by-product during membrane-derived oligosaccharide (MDO) biosynthesis.</text>
</comment>
<feature type="binding site" evidence="22">
    <location>
        <position position="34"/>
    </location>
    <ligand>
        <name>ATP</name>
        <dbReference type="ChEBI" id="CHEBI:30616"/>
    </ligand>
</feature>
<keyword evidence="14 23" id="KW-0460">Magnesium</keyword>
<keyword evidence="18" id="KW-0594">Phospholipid biosynthesis</keyword>
<feature type="binding site" evidence="22">
    <location>
        <position position="41"/>
    </location>
    <ligand>
        <name>ATP</name>
        <dbReference type="ChEBI" id="CHEBI:30616"/>
    </ligand>
</feature>
<evidence type="ECO:0000256" key="5">
    <source>
        <dbReference type="ARBA" id="ARBA00022475"/>
    </source>
</evidence>
<keyword evidence="15 24" id="KW-1133">Transmembrane helix</keyword>
<name>A0A380MTX9_9GAMM</name>
<feature type="binding site" evidence="22">
    <location>
        <position position="52"/>
    </location>
    <ligand>
        <name>ATP</name>
        <dbReference type="ChEBI" id="CHEBI:30616"/>
    </ligand>
</feature>
<dbReference type="GO" id="GO:0005886">
    <property type="term" value="C:plasma membrane"/>
    <property type="evidence" value="ECO:0007669"/>
    <property type="project" value="UniProtKB-SubCell"/>
</dbReference>
<dbReference type="PANTHER" id="PTHR34299">
    <property type="entry name" value="DIACYLGLYCEROL KINASE"/>
    <property type="match status" value="1"/>
</dbReference>
<evidence type="ECO:0000256" key="6">
    <source>
        <dbReference type="ARBA" id="ARBA00022516"/>
    </source>
</evidence>
<dbReference type="InterPro" id="IPR036945">
    <property type="entry name" value="DAGK_sf"/>
</dbReference>
<evidence type="ECO:0000256" key="11">
    <source>
        <dbReference type="ARBA" id="ARBA00022741"/>
    </source>
</evidence>
<keyword evidence="5" id="KW-1003">Cell membrane</keyword>
<comment type="similarity">
    <text evidence="2 24">Belongs to the bacterial diacylglycerol kinase family.</text>
</comment>
<dbReference type="GO" id="GO:0005524">
    <property type="term" value="F:ATP binding"/>
    <property type="evidence" value="ECO:0007669"/>
    <property type="project" value="UniProtKB-KW"/>
</dbReference>
<keyword evidence="10 23" id="KW-0479">Metal-binding</keyword>
<feature type="transmembrane region" description="Helical" evidence="24">
    <location>
        <begin position="55"/>
        <end position="74"/>
    </location>
</feature>
<evidence type="ECO:0000256" key="18">
    <source>
        <dbReference type="ARBA" id="ARBA00023209"/>
    </source>
</evidence>
<keyword evidence="17 24" id="KW-0472">Membrane</keyword>
<keyword evidence="13 22" id="KW-0067">ATP-binding</keyword>
<evidence type="ECO:0000256" key="1">
    <source>
        <dbReference type="ARBA" id="ARBA00004429"/>
    </source>
</evidence>
<gene>
    <name evidence="25" type="primary">dgkA</name>
    <name evidence="25" type="ORF">NCTC13337_01281</name>
</gene>
<keyword evidence="6" id="KW-0444">Lipid biosynthesis</keyword>
<evidence type="ECO:0000256" key="9">
    <source>
        <dbReference type="ARBA" id="ARBA00022692"/>
    </source>
</evidence>
<feature type="active site" description="Proton acceptor" evidence="20">
    <location>
        <position position="93"/>
    </location>
</feature>
<feature type="binding site" evidence="21">
    <location>
        <position position="122"/>
    </location>
    <ligand>
        <name>substrate</name>
    </ligand>
</feature>
<sequence length="142" mass="15758">MALYEFLSELSRMKSSSELEKYAQKMKGKKGLYRIRNAYFYSIDGLKAACSESGFRQLLVLHSILCLVAVLFIPNIAVKMLLIFASFFSLIVELINTAVEAAVDHTSLEKHPLAKRAKDVVSAAQFISLGLCALLWLIALIG</sequence>
<feature type="binding site" evidence="23">
    <location>
        <position position="52"/>
    </location>
    <ligand>
        <name>a divalent metal cation</name>
        <dbReference type="ChEBI" id="CHEBI:60240"/>
    </ligand>
</feature>
<evidence type="ECO:0000256" key="22">
    <source>
        <dbReference type="PIRSR" id="PIRSR600829-3"/>
    </source>
</evidence>
<evidence type="ECO:0000256" key="20">
    <source>
        <dbReference type="PIRSR" id="PIRSR600829-1"/>
    </source>
</evidence>
<keyword evidence="19 24" id="KW-1208">Phospholipid metabolism</keyword>
<feature type="transmembrane region" description="Helical" evidence="24">
    <location>
        <begin position="120"/>
        <end position="141"/>
    </location>
</feature>
<keyword evidence="9 24" id="KW-0812">Transmembrane</keyword>
<evidence type="ECO:0000256" key="14">
    <source>
        <dbReference type="ARBA" id="ARBA00022842"/>
    </source>
</evidence>
<accession>A0A380MTX9</accession>
<evidence type="ECO:0000313" key="26">
    <source>
        <dbReference type="Proteomes" id="UP000254601"/>
    </source>
</evidence>
<feature type="binding site" evidence="22">
    <location>
        <position position="100"/>
    </location>
    <ligand>
        <name>ATP</name>
        <dbReference type="ChEBI" id="CHEBI:30616"/>
    </ligand>
</feature>
<feature type="transmembrane region" description="Helical" evidence="24">
    <location>
        <begin position="80"/>
        <end position="99"/>
    </location>
</feature>
<evidence type="ECO:0000256" key="4">
    <source>
        <dbReference type="ARBA" id="ARBA00017575"/>
    </source>
</evidence>